<name>A0ABW4N0C8_9CAUL</name>
<evidence type="ECO:0000256" key="1">
    <source>
        <dbReference type="SAM" id="SignalP"/>
    </source>
</evidence>
<comment type="caution">
    <text evidence="2">The sequence shown here is derived from an EMBL/GenBank/DDBJ whole genome shotgun (WGS) entry which is preliminary data.</text>
</comment>
<dbReference type="Pfam" id="PF04314">
    <property type="entry name" value="PCuAC"/>
    <property type="match status" value="1"/>
</dbReference>
<protein>
    <submittedName>
        <fullName evidence="2">Copper chaperone PCu(A)C</fullName>
    </submittedName>
</protein>
<dbReference type="Proteomes" id="UP001597237">
    <property type="component" value="Unassembled WGS sequence"/>
</dbReference>
<dbReference type="EMBL" id="JBHUEY010000001">
    <property type="protein sequence ID" value="MFD1782934.1"/>
    <property type="molecule type" value="Genomic_DNA"/>
</dbReference>
<dbReference type="InterPro" id="IPR058248">
    <property type="entry name" value="Lxx211020-like"/>
</dbReference>
<dbReference type="InterPro" id="IPR036182">
    <property type="entry name" value="PCuAC_sf"/>
</dbReference>
<dbReference type="InterPro" id="IPR007410">
    <property type="entry name" value="LpqE-like"/>
</dbReference>
<evidence type="ECO:0000313" key="3">
    <source>
        <dbReference type="Proteomes" id="UP001597237"/>
    </source>
</evidence>
<dbReference type="PANTHER" id="PTHR36302">
    <property type="entry name" value="BLR7088 PROTEIN"/>
    <property type="match status" value="1"/>
</dbReference>
<keyword evidence="1" id="KW-0732">Signal</keyword>
<keyword evidence="3" id="KW-1185">Reference proteome</keyword>
<sequence length="153" mass="15559">MRTLLAAAIAALTAAPALAHMPGGLEVVQAWSRPAAAGMTGAGYMTVRNHGKAAQTLVKVESPVAKKVEMHRTVTAGGVSRMQPVGQLVIPAGGEAKFAPGGQHLMLIGLTRPLKAGQHVPATLTFASGVKVKADIVVGTAAPPERAGSIHNH</sequence>
<proteinExistence type="predicted"/>
<gene>
    <name evidence="2" type="ORF">ACFSC0_05975</name>
</gene>
<evidence type="ECO:0000313" key="2">
    <source>
        <dbReference type="EMBL" id="MFD1782934.1"/>
    </source>
</evidence>
<feature type="signal peptide" evidence="1">
    <location>
        <begin position="1"/>
        <end position="19"/>
    </location>
</feature>
<dbReference type="RefSeq" id="WP_377282540.1">
    <property type="nucleotide sequence ID" value="NZ_JBHRSI010000007.1"/>
</dbReference>
<dbReference type="Gene3D" id="2.60.40.1890">
    <property type="entry name" value="PCu(A)C copper chaperone"/>
    <property type="match status" value="1"/>
</dbReference>
<reference evidence="3" key="1">
    <citation type="journal article" date="2019" name="Int. J. Syst. Evol. Microbiol.">
        <title>The Global Catalogue of Microorganisms (GCM) 10K type strain sequencing project: providing services to taxonomists for standard genome sequencing and annotation.</title>
        <authorList>
            <consortium name="The Broad Institute Genomics Platform"/>
            <consortium name="The Broad Institute Genome Sequencing Center for Infectious Disease"/>
            <person name="Wu L."/>
            <person name="Ma J."/>
        </authorList>
    </citation>
    <scope>NUCLEOTIDE SEQUENCE [LARGE SCALE GENOMIC DNA]</scope>
    <source>
        <strain evidence="3">DFY28</strain>
    </source>
</reference>
<organism evidence="2 3">
    <name type="scientific">Phenylobacterium terrae</name>
    <dbReference type="NCBI Taxonomy" id="2665495"/>
    <lineage>
        <taxon>Bacteria</taxon>
        <taxon>Pseudomonadati</taxon>
        <taxon>Pseudomonadota</taxon>
        <taxon>Alphaproteobacteria</taxon>
        <taxon>Caulobacterales</taxon>
        <taxon>Caulobacteraceae</taxon>
        <taxon>Phenylobacterium</taxon>
    </lineage>
</organism>
<dbReference type="SUPFAM" id="SSF110087">
    <property type="entry name" value="DR1885-like metal-binding protein"/>
    <property type="match status" value="1"/>
</dbReference>
<dbReference type="PANTHER" id="PTHR36302:SF1">
    <property type="entry name" value="COPPER CHAPERONE PCU(A)C"/>
    <property type="match status" value="1"/>
</dbReference>
<feature type="chain" id="PRO_5045064533" evidence="1">
    <location>
        <begin position="20"/>
        <end position="153"/>
    </location>
</feature>
<accession>A0ABW4N0C8</accession>